<dbReference type="CDD" id="cd21552">
    <property type="entry name" value="VEFS-box_ctSUZ12-like"/>
    <property type="match status" value="1"/>
</dbReference>
<evidence type="ECO:0000256" key="4">
    <source>
        <dbReference type="ARBA" id="ARBA00022833"/>
    </source>
</evidence>
<evidence type="ECO:0000256" key="2">
    <source>
        <dbReference type="ARBA" id="ARBA00022723"/>
    </source>
</evidence>
<gene>
    <name evidence="9" type="ORF">ACET3X_005722</name>
</gene>
<keyword evidence="3" id="KW-0863">Zinc-finger</keyword>
<reference evidence="9 10" key="1">
    <citation type="submission" date="2024-09" db="EMBL/GenBank/DDBJ databases">
        <title>T2T genomes of carrot and Alternaria dauci and their utility for understanding host-pathogen interaction during carrot leaf blight disease.</title>
        <authorList>
            <person name="Liu W."/>
            <person name="Xu S."/>
            <person name="Ou C."/>
            <person name="Liu X."/>
            <person name="Zhuang F."/>
            <person name="Deng X.W."/>
        </authorList>
    </citation>
    <scope>NUCLEOTIDE SEQUENCE [LARGE SCALE GENOMIC DNA]</scope>
    <source>
        <strain evidence="9 10">A2016</strain>
    </source>
</reference>
<evidence type="ECO:0000256" key="5">
    <source>
        <dbReference type="ARBA" id="ARBA00023015"/>
    </source>
</evidence>
<dbReference type="InterPro" id="IPR011011">
    <property type="entry name" value="Znf_FYVE_PHD"/>
</dbReference>
<proteinExistence type="inferred from homology"/>
<organism evidence="9 10">
    <name type="scientific">Alternaria dauci</name>
    <dbReference type="NCBI Taxonomy" id="48095"/>
    <lineage>
        <taxon>Eukaryota</taxon>
        <taxon>Fungi</taxon>
        <taxon>Dikarya</taxon>
        <taxon>Ascomycota</taxon>
        <taxon>Pezizomycotina</taxon>
        <taxon>Dothideomycetes</taxon>
        <taxon>Pleosporomycetidae</taxon>
        <taxon>Pleosporales</taxon>
        <taxon>Pleosporineae</taxon>
        <taxon>Pleosporaceae</taxon>
        <taxon>Alternaria</taxon>
        <taxon>Alternaria sect. Porri</taxon>
    </lineage>
</organism>
<feature type="domain" description="Zinc finger PHD-type" evidence="8">
    <location>
        <begin position="389"/>
        <end position="447"/>
    </location>
</feature>
<evidence type="ECO:0000256" key="3">
    <source>
        <dbReference type="ARBA" id="ARBA00022771"/>
    </source>
</evidence>
<comment type="caution">
    <text evidence="9">The sequence shown here is derived from an EMBL/GenBank/DDBJ whole genome shotgun (WGS) entry which is preliminary data.</text>
</comment>
<dbReference type="SMART" id="SM00249">
    <property type="entry name" value="PHD"/>
    <property type="match status" value="1"/>
</dbReference>
<evidence type="ECO:0000256" key="1">
    <source>
        <dbReference type="ARBA" id="ARBA00007416"/>
    </source>
</evidence>
<accession>A0ABR3UG90</accession>
<keyword evidence="10" id="KW-1185">Reference proteome</keyword>
<evidence type="ECO:0000313" key="9">
    <source>
        <dbReference type="EMBL" id="KAL1795498.1"/>
    </source>
</evidence>
<dbReference type="Pfam" id="PF09733">
    <property type="entry name" value="VEFS-Box"/>
    <property type="match status" value="1"/>
</dbReference>
<dbReference type="InterPro" id="IPR019786">
    <property type="entry name" value="Zinc_finger_PHD-type_CS"/>
</dbReference>
<evidence type="ECO:0000256" key="7">
    <source>
        <dbReference type="SAM" id="MobiDB-lite"/>
    </source>
</evidence>
<evidence type="ECO:0000313" key="10">
    <source>
        <dbReference type="Proteomes" id="UP001578633"/>
    </source>
</evidence>
<dbReference type="GeneID" id="96086044"/>
<dbReference type="SUPFAM" id="SSF57903">
    <property type="entry name" value="FYVE/PHD zinc finger"/>
    <property type="match status" value="1"/>
</dbReference>
<dbReference type="Gene3D" id="3.30.40.10">
    <property type="entry name" value="Zinc/RING finger domain, C3HC4 (zinc finger)"/>
    <property type="match status" value="1"/>
</dbReference>
<feature type="region of interest" description="Disordered" evidence="7">
    <location>
        <begin position="78"/>
        <end position="121"/>
    </location>
</feature>
<sequence>MHLISWHEYFDYNVILEQVDKDGVECWRFESEVANYRAGQRAGDTADEPFDVCVLAPPQPFDRRQYLAGNDEFERAARIEKPTRHAKPKPATGGSKLGLGSRPRKPPDQVQSRPRREKKRFVVPNAPKGITFFRSISKRPLQPGEVISESDDELDEGWMYCRKHVEIDKTKLSDASKRFLKLYDDFMREENLQSEMHVEESIVRFARECGPQLLHDDEVYREFRKKLDELLEEDIISKEVHEALKIVENKEGNSTAANELARHLAFLDVQYQETPVAPTDEGENQNLVPRQYQNAARYGSGFHSGHERQPRILDWVSDLANGVFKGSKTAQLSKDKGKGKAVTTEAGYLTPINGDHDGDVDMGDKPSISMPLEPAEVPQDEDADPPYDLCYCSQDASAIPGKSGLVACNNTDCIRRIFHLSCIQQHTKTPTPTLTPKTRDWTCDECTADSKAAR</sequence>
<keyword evidence="5" id="KW-0805">Transcription regulation</keyword>
<dbReference type="EMBL" id="JBHGVX010000005">
    <property type="protein sequence ID" value="KAL1795498.1"/>
    <property type="molecule type" value="Genomic_DNA"/>
</dbReference>
<dbReference type="InterPro" id="IPR019135">
    <property type="entry name" value="Polycomb_protein_VEFS-Box"/>
</dbReference>
<dbReference type="InterPro" id="IPR013083">
    <property type="entry name" value="Znf_RING/FYVE/PHD"/>
</dbReference>
<keyword evidence="2" id="KW-0479">Metal-binding</keyword>
<evidence type="ECO:0000259" key="8">
    <source>
        <dbReference type="SMART" id="SM00249"/>
    </source>
</evidence>
<name>A0ABR3UG90_9PLEO</name>
<dbReference type="RefSeq" id="XP_069306082.1">
    <property type="nucleotide sequence ID" value="XM_069452595.1"/>
</dbReference>
<dbReference type="PROSITE" id="PS01359">
    <property type="entry name" value="ZF_PHD_1"/>
    <property type="match status" value="1"/>
</dbReference>
<comment type="similarity">
    <text evidence="1">Belongs to the VEFS (VRN2-EMF2-FIS2-SU(Z)12) family.</text>
</comment>
<evidence type="ECO:0000256" key="6">
    <source>
        <dbReference type="ARBA" id="ARBA00023163"/>
    </source>
</evidence>
<protein>
    <recommendedName>
        <fullName evidence="8">Zinc finger PHD-type domain-containing protein</fullName>
    </recommendedName>
</protein>
<dbReference type="InterPro" id="IPR001965">
    <property type="entry name" value="Znf_PHD"/>
</dbReference>
<keyword evidence="4" id="KW-0862">Zinc</keyword>
<dbReference type="Proteomes" id="UP001578633">
    <property type="component" value="Chromosome 5"/>
</dbReference>
<keyword evidence="6" id="KW-0804">Transcription</keyword>